<dbReference type="InterPro" id="IPR014923">
    <property type="entry name" value="DUF1802"/>
</dbReference>
<protein>
    <recommendedName>
        <fullName evidence="3">DUF1802 family protein</fullName>
    </recommendedName>
</protein>
<reference evidence="2" key="1">
    <citation type="submission" date="2016-10" db="EMBL/GenBank/DDBJ databases">
        <authorList>
            <person name="Varghese N."/>
            <person name="Submissions S."/>
        </authorList>
    </citation>
    <scope>NUCLEOTIDE SEQUENCE [LARGE SCALE GENOMIC DNA]</scope>
    <source>
        <strain evidence="2">ATCC 35263</strain>
    </source>
</reference>
<sequence length="212" mass="24265">MPVALKEWAVTVRALAEGEQLLTLRKGGIREDSKHFELEHDRFFLYPTFDHQRNDLVRESHLPELPRALEEGVWPEGEEPSPDDLLEDGGIEQPSRVRIRAFAEVAASYLVTDPRVVEALTPYHVWTPDYAQKRLAWKPRFPLHVIVLRTYRIPRPVTVRVRPEYHGCRSWIELQRDLPFEGTPVLSDEEFERAATEIEAIAAGVGAPTAAL</sequence>
<dbReference type="Proteomes" id="UP000222056">
    <property type="component" value="Unassembled WGS sequence"/>
</dbReference>
<dbReference type="EMBL" id="FNWJ01000002">
    <property type="protein sequence ID" value="SEH13707.1"/>
    <property type="molecule type" value="Genomic_DNA"/>
</dbReference>
<keyword evidence="2" id="KW-1185">Reference proteome</keyword>
<name>A0A1H6FS41_THEAL</name>
<evidence type="ECO:0000313" key="1">
    <source>
        <dbReference type="EMBL" id="SEH13707.1"/>
    </source>
</evidence>
<dbReference type="OrthoDB" id="9808776at2"/>
<accession>A0A1H6FS41</accession>
<evidence type="ECO:0000313" key="2">
    <source>
        <dbReference type="Proteomes" id="UP000222056"/>
    </source>
</evidence>
<gene>
    <name evidence="1" type="ORF">SAMN02745716_1273</name>
</gene>
<dbReference type="RefSeq" id="WP_093117452.1">
    <property type="nucleotide sequence ID" value="NZ_FNWJ01000002.1"/>
</dbReference>
<dbReference type="STRING" id="29539.SAMN02745716_1273"/>
<dbReference type="InterPro" id="IPR008307">
    <property type="entry name" value="UCP018957"/>
</dbReference>
<proteinExistence type="predicted"/>
<dbReference type="PIRSF" id="PIRSF018957">
    <property type="entry name" value="UCP018957"/>
    <property type="match status" value="1"/>
</dbReference>
<organism evidence="1 2">
    <name type="scientific">Thermoleophilum album</name>
    <dbReference type="NCBI Taxonomy" id="29539"/>
    <lineage>
        <taxon>Bacteria</taxon>
        <taxon>Bacillati</taxon>
        <taxon>Actinomycetota</taxon>
        <taxon>Thermoleophilia</taxon>
        <taxon>Thermoleophilales</taxon>
        <taxon>Thermoleophilaceae</taxon>
        <taxon>Thermoleophilum</taxon>
    </lineage>
</organism>
<dbReference type="AlphaFoldDB" id="A0A1H6FS41"/>
<evidence type="ECO:0008006" key="3">
    <source>
        <dbReference type="Google" id="ProtNLM"/>
    </source>
</evidence>
<dbReference type="Pfam" id="PF08819">
    <property type="entry name" value="DUF1802"/>
    <property type="match status" value="1"/>
</dbReference>